<dbReference type="InterPro" id="IPR036772">
    <property type="entry name" value="SRCR-like_dom_sf"/>
</dbReference>
<feature type="region of interest" description="Disordered" evidence="18">
    <location>
        <begin position="1451"/>
        <end position="1491"/>
    </location>
</feature>
<evidence type="ECO:0000256" key="11">
    <source>
        <dbReference type="ARBA" id="ARBA00023136"/>
    </source>
</evidence>
<dbReference type="GO" id="GO:0110070">
    <property type="term" value="C:cellularization cleavage furrow"/>
    <property type="evidence" value="ECO:0007669"/>
    <property type="project" value="TreeGrafter"/>
</dbReference>
<feature type="domain" description="SRCR" evidence="20">
    <location>
        <begin position="786"/>
        <end position="882"/>
    </location>
</feature>
<sequence length="1638" mass="181290">MPVQEMAVSPVKSLYWEQFPPMSQRRVYCTPVYHEGLVYVLGGCSETGMPLDSVEVLDVESQTWSQLPPLPTARAGAAAVLLGGQVMVLGGMNQQQTPLASVEVYHPDEGKWEPRASLGQPSMGVTTVEKDGKVYALGGMGADTTPQALVRVYEAEKDQWQLLTSIPTPRYGATTFVKGNKIYMMGGRQGKMPVTALEAFDLEMKSWTRYPCIPSRRAFSCCATNERSLFSLGGLQQPGPHNFYSRPHFVSTMEEYDLDQGIWIKPSRTSRMREKRADFVAGCLGGRVIAAGGLGNEPSPLGTVESYNPVKRRWEYVAPMPTARCSSALLQTTSMLFVIGGVAQGPTDDPRLYLKDGDGPCEGYVKIYKGDWGYLGDSNWNRTTEEVVCRSTHCGEPVPDAMGDVSRKTDDKIKIHLEGDTCAGAVRYSTDDGKTPSGYLCFDKNNTRKEAVDNLCESLGCGKSHDFSKLAQMTLEGPSTFMKIKCPENMNSTYLWQCVTQEKCEKPAHVVCTDYKRVQLRGNSTNACSGRLQMEKGNDWTDIKLSDLKPTNVCSQMHCGDSVNITNNETQLKCSDTVEVVLKDNTTSCYGYVHIKVNNKDHPVCGTRWSKENSEMVCRELKCGKAVNTDFVPSKSSMGWIMDMVECKGKESSLWHCKAKRDKTKKMSCQPNAYAMCEGSVDARLVDGPGKCAGRVEIQFEGKWQNVDKQKWEDINSNVVCQQLKCGDAREPNSAEKFSQGSSDFLQKNIECKVGVKHISECKVTNLATSPRDKEALGIICEEHKVVFLDGKSSCSGKVRIEKGNVISWLSGSNETWNQETANTVCGQMHCGEAQSFNHKPNSKKVLIESYKCPSNATSLFDCETAPLTSDSNASIATVTCSEKINITLTEECWGRVNVCMRGKCGGVCRNTWTDSMSERLCKELKCGNIALKPINQQGSGKVIIKSAHSPKNPANLTSYNFVINDVNDRTCSQKPAYVVCSGSIKPKLDTFGDKCSGNVLLSYENQLLPVCKEALEDKTTQNAICKELECGVADNSTDYIGPPPETNHISNLEYESNLLKTCEVPPNKQPCRLGGLQCSEWRKITLSDTCTGAVYVKSKEENIVAVGAEGLPTTVGEKFCKDLKCGPFKSVTQKKANESLWKKSFNCTDVGEEGKIWDCEKPQASTQENQLVIECEEKPKITLSGQCHGKLKINGLEVCDSQWDDKNSQIVCQEQSCGNAIVGKLNHTSPGSGNYHHVHCEDHHYKLGQCKRVTAPCRGKLVFIHCVGNVKFRLKQQTCGGQIEVKYRDMWEKVCDFPQHFQKTLCEMQKCGEVLEPQPKSGKKEVYMETSVECKEGTEYLNYCVLQKDCTKQPTELYCKGYVFPKLKPKKDDSFPVVSVIVGLGFLLVVVVLTVIFVRMYIVRRAKNVSLRMFPRKEVEFESGDMDDFHNKANEMEDFRRGRFRSDSEVIAEQDARSTSSYPYDDIDEMEEGRPLTSQADTDAASGDYMPMPDNGVTYEVDDPQENYDDIEASPEVTQTKAQVYNTPKSPPESVAVAPPGLRKGDEDYLVPGQDGPGCAIGTKGQLKDDPGKCNVLNMHQSMKWASKFKPRAKSGLSCPNADTSCPESICGALYPNTSRTSISGEPAAADRRDYSM</sequence>
<evidence type="ECO:0000256" key="9">
    <source>
        <dbReference type="ARBA" id="ARBA00022737"/>
    </source>
</evidence>
<name>A0AAV1N9T9_SCOSC</name>
<dbReference type="GO" id="GO:0045171">
    <property type="term" value="C:intercellular bridge"/>
    <property type="evidence" value="ECO:0007669"/>
    <property type="project" value="TreeGrafter"/>
</dbReference>
<evidence type="ECO:0000256" key="5">
    <source>
        <dbReference type="ARBA" id="ARBA00022490"/>
    </source>
</evidence>
<dbReference type="GO" id="GO:1902410">
    <property type="term" value="P:mitotic cytokinetic process"/>
    <property type="evidence" value="ECO:0007669"/>
    <property type="project" value="TreeGrafter"/>
</dbReference>
<evidence type="ECO:0000256" key="3">
    <source>
        <dbReference type="ARBA" id="ARBA00004496"/>
    </source>
</evidence>
<dbReference type="Proteomes" id="UP001314229">
    <property type="component" value="Unassembled WGS sequence"/>
</dbReference>
<dbReference type="InterPro" id="IPR006652">
    <property type="entry name" value="Kelch_1"/>
</dbReference>
<feature type="disulfide bond" evidence="17">
    <location>
        <begin position="853"/>
        <end position="863"/>
    </location>
</feature>
<feature type="disulfide bond" evidence="17">
    <location>
        <begin position="752"/>
        <end position="762"/>
    </location>
</feature>
<evidence type="ECO:0000256" key="15">
    <source>
        <dbReference type="ARBA" id="ARBA00041086"/>
    </source>
</evidence>
<keyword evidence="10 19" id="KW-1133">Transmembrane helix</keyword>
<dbReference type="SUPFAM" id="SSF117281">
    <property type="entry name" value="Kelch motif"/>
    <property type="match status" value="2"/>
</dbReference>
<feature type="domain" description="SRCR" evidence="20">
    <location>
        <begin position="987"/>
        <end position="1092"/>
    </location>
</feature>
<comment type="subcellular location">
    <subcellularLocation>
        <location evidence="3">Cytoplasm</location>
    </subcellularLocation>
    <subcellularLocation>
        <location evidence="1">Membrane</location>
        <topology evidence="1">Single-pass membrane protein</topology>
    </subcellularLocation>
    <subcellularLocation>
        <location evidence="2">Midbody</location>
    </subcellularLocation>
</comment>
<dbReference type="EMBL" id="CAWUFR010000020">
    <property type="protein sequence ID" value="CAK6955159.1"/>
    <property type="molecule type" value="Genomic_DNA"/>
</dbReference>
<evidence type="ECO:0000313" key="22">
    <source>
        <dbReference type="Proteomes" id="UP001314229"/>
    </source>
</evidence>
<dbReference type="Gene3D" id="2.120.10.80">
    <property type="entry name" value="Kelch-type beta propeller"/>
    <property type="match status" value="2"/>
</dbReference>
<keyword evidence="14" id="KW-0131">Cell cycle</keyword>
<accession>A0AAV1N9T9</accession>
<evidence type="ECO:0000256" key="12">
    <source>
        <dbReference type="ARBA" id="ARBA00023157"/>
    </source>
</evidence>
<feature type="disulfide bond" evidence="17">
    <location>
        <begin position="1335"/>
        <end position="1345"/>
    </location>
</feature>
<dbReference type="Pfam" id="PF24681">
    <property type="entry name" value="Kelch_KLHDC2_KLHL20_DRC7"/>
    <property type="match status" value="1"/>
</dbReference>
<dbReference type="GO" id="GO:0005737">
    <property type="term" value="C:cytoplasm"/>
    <property type="evidence" value="ECO:0007669"/>
    <property type="project" value="UniProtKB-SubCell"/>
</dbReference>
<evidence type="ECO:0000256" key="16">
    <source>
        <dbReference type="ARBA" id="ARBA00045748"/>
    </source>
</evidence>
<protein>
    <recommendedName>
        <fullName evidence="15">Kelch domain-containing protein 8B</fullName>
    </recommendedName>
</protein>
<feature type="disulfide bond" evidence="17">
    <location>
        <begin position="605"/>
        <end position="669"/>
    </location>
</feature>
<dbReference type="GO" id="GO:0140014">
    <property type="term" value="P:mitotic nuclear division"/>
    <property type="evidence" value="ECO:0007669"/>
    <property type="project" value="TreeGrafter"/>
</dbReference>
<dbReference type="PANTHER" id="PTHR46260">
    <property type="entry name" value="RING-TYPE DOMAIN-CONTAINING PROTEIN"/>
    <property type="match status" value="1"/>
</dbReference>
<feature type="domain" description="SRCR" evidence="20">
    <location>
        <begin position="352"/>
        <end position="462"/>
    </location>
</feature>
<keyword evidence="13" id="KW-0325">Glycoprotein</keyword>
<dbReference type="FunFam" id="3.10.250.10:FF:000016">
    <property type="entry name" value="Scavenger receptor cysteine-rich protein type 12"/>
    <property type="match status" value="1"/>
</dbReference>
<keyword evidence="22" id="KW-1185">Reference proteome</keyword>
<evidence type="ECO:0000259" key="20">
    <source>
        <dbReference type="PROSITE" id="PS50287"/>
    </source>
</evidence>
<evidence type="ECO:0000256" key="17">
    <source>
        <dbReference type="PROSITE-ProRule" id="PRU00196"/>
    </source>
</evidence>
<feature type="disulfide bond" evidence="17">
    <location>
        <begin position="647"/>
        <end position="657"/>
    </location>
</feature>
<dbReference type="PROSITE" id="PS50287">
    <property type="entry name" value="SRCR_2"/>
    <property type="match status" value="8"/>
</dbReference>
<comment type="caution">
    <text evidence="17">Lacks conserved residue(s) required for the propagation of feature annotation.</text>
</comment>
<organism evidence="21 22">
    <name type="scientific">Scomber scombrus</name>
    <name type="common">Atlantic mackerel</name>
    <name type="synonym">Scomber vernalis</name>
    <dbReference type="NCBI Taxonomy" id="13677"/>
    <lineage>
        <taxon>Eukaryota</taxon>
        <taxon>Metazoa</taxon>
        <taxon>Chordata</taxon>
        <taxon>Craniata</taxon>
        <taxon>Vertebrata</taxon>
        <taxon>Euteleostomi</taxon>
        <taxon>Actinopterygii</taxon>
        <taxon>Neopterygii</taxon>
        <taxon>Teleostei</taxon>
        <taxon>Neoteleostei</taxon>
        <taxon>Acanthomorphata</taxon>
        <taxon>Pelagiaria</taxon>
        <taxon>Scombriformes</taxon>
        <taxon>Scombridae</taxon>
        <taxon>Scomber</taxon>
    </lineage>
</organism>
<reference evidence="21 22" key="1">
    <citation type="submission" date="2024-01" db="EMBL/GenBank/DDBJ databases">
        <authorList>
            <person name="Alioto T."/>
            <person name="Alioto T."/>
            <person name="Gomez Garrido J."/>
        </authorList>
    </citation>
    <scope>NUCLEOTIDE SEQUENCE [LARGE SCALE GENOMIC DNA]</scope>
</reference>
<comment type="function">
    <text evidence="16">Involved in pinching off the separated nuclei at the cleavage furrow and in cytokinesis. Required for mitotic integrity and maintenance of chromosomal stability. Protects cells against mitotic errors, centrosomal amplification, micronucleus formation and aneuploidy. Plays a key role of midbody function involving abscission of the daughter cells during cytokinesis and appropriate chromosomal and nuclear segregation into the daughter cells.</text>
</comment>
<evidence type="ECO:0000313" key="21">
    <source>
        <dbReference type="EMBL" id="CAK6955159.1"/>
    </source>
</evidence>
<keyword evidence="8" id="KW-0732">Signal</keyword>
<dbReference type="InterPro" id="IPR051746">
    <property type="entry name" value="Kelch_domain_containing_8"/>
</dbReference>
<feature type="region of interest" description="Disordered" evidence="18">
    <location>
        <begin position="1619"/>
        <end position="1638"/>
    </location>
</feature>
<evidence type="ECO:0000256" key="1">
    <source>
        <dbReference type="ARBA" id="ARBA00004167"/>
    </source>
</evidence>
<feature type="transmembrane region" description="Helical" evidence="19">
    <location>
        <begin position="1376"/>
        <end position="1403"/>
    </location>
</feature>
<keyword evidence="5" id="KW-0963">Cytoplasm</keyword>
<evidence type="ECO:0000256" key="19">
    <source>
        <dbReference type="SAM" id="Phobius"/>
    </source>
</evidence>
<keyword evidence="12 17" id="KW-1015">Disulfide bond</keyword>
<dbReference type="Pfam" id="PF01344">
    <property type="entry name" value="Kelch_1"/>
    <property type="match status" value="2"/>
</dbReference>
<feature type="domain" description="SRCR" evidence="20">
    <location>
        <begin position="885"/>
        <end position="982"/>
    </location>
</feature>
<evidence type="ECO:0000256" key="13">
    <source>
        <dbReference type="ARBA" id="ARBA00023180"/>
    </source>
</evidence>
<dbReference type="PANTHER" id="PTHR46260:SF2">
    <property type="entry name" value="KELCH DOMAIN-CONTAINING PROTEIN 8B"/>
    <property type="match status" value="1"/>
</dbReference>
<proteinExistence type="predicted"/>
<evidence type="ECO:0000256" key="7">
    <source>
        <dbReference type="ARBA" id="ARBA00022692"/>
    </source>
</evidence>
<comment type="caution">
    <text evidence="21">The sequence shown here is derived from an EMBL/GenBank/DDBJ whole genome shotgun (WGS) entry which is preliminary data.</text>
</comment>
<evidence type="ECO:0000256" key="2">
    <source>
        <dbReference type="ARBA" id="ARBA00004214"/>
    </source>
</evidence>
<dbReference type="GO" id="GO:0098813">
    <property type="term" value="P:nuclear chromosome segregation"/>
    <property type="evidence" value="ECO:0007669"/>
    <property type="project" value="TreeGrafter"/>
</dbReference>
<dbReference type="Gene3D" id="3.10.250.10">
    <property type="entry name" value="SRCR-like domain"/>
    <property type="match status" value="6"/>
</dbReference>
<dbReference type="InterPro" id="IPR015915">
    <property type="entry name" value="Kelch-typ_b-propeller"/>
</dbReference>
<evidence type="ECO:0000256" key="8">
    <source>
        <dbReference type="ARBA" id="ARBA00022729"/>
    </source>
</evidence>
<evidence type="ECO:0000256" key="18">
    <source>
        <dbReference type="SAM" id="MobiDB-lite"/>
    </source>
</evidence>
<evidence type="ECO:0000256" key="6">
    <source>
        <dbReference type="ARBA" id="ARBA00022618"/>
    </source>
</evidence>
<keyword evidence="4" id="KW-0880">Kelch repeat</keyword>
<gene>
    <name evidence="21" type="ORF">FSCOSCO3_A006832</name>
</gene>
<keyword evidence="7 19" id="KW-0812">Transmembrane</keyword>
<dbReference type="FunFam" id="3.10.250.10:FF:000004">
    <property type="entry name" value="Scavenger receptor cysteine-rich type 1 protein M130"/>
    <property type="match status" value="1"/>
</dbReference>
<keyword evidence="9" id="KW-0677">Repeat</keyword>
<evidence type="ECO:0000256" key="14">
    <source>
        <dbReference type="ARBA" id="ARBA00023306"/>
    </source>
</evidence>
<dbReference type="InterPro" id="IPR001190">
    <property type="entry name" value="SRCR"/>
</dbReference>
<feature type="domain" description="SRCR" evidence="20">
    <location>
        <begin position="1273"/>
        <end position="1381"/>
    </location>
</feature>
<feature type="domain" description="SRCR" evidence="20">
    <location>
        <begin position="683"/>
        <end position="782"/>
    </location>
</feature>
<feature type="disulfide bond" evidence="17">
    <location>
        <begin position="1241"/>
        <end position="1251"/>
    </location>
</feature>
<feature type="domain" description="SRCR" evidence="20">
    <location>
        <begin position="1175"/>
        <end position="1268"/>
    </location>
</feature>
<feature type="disulfide bond" evidence="17">
    <location>
        <begin position="1296"/>
        <end position="1360"/>
    </location>
</feature>
<dbReference type="PRINTS" id="PR00258">
    <property type="entry name" value="SPERACTRCPTR"/>
</dbReference>
<evidence type="ECO:0000256" key="10">
    <source>
        <dbReference type="ARBA" id="ARBA00022989"/>
    </source>
</evidence>
<dbReference type="Pfam" id="PF00530">
    <property type="entry name" value="SRCR"/>
    <property type="match status" value="5"/>
</dbReference>
<dbReference type="GO" id="GO:0030496">
    <property type="term" value="C:midbody"/>
    <property type="evidence" value="ECO:0007669"/>
    <property type="project" value="UniProtKB-SubCell"/>
</dbReference>
<keyword evidence="6" id="KW-0132">Cell division</keyword>
<dbReference type="SMART" id="SM00202">
    <property type="entry name" value="SR"/>
    <property type="match status" value="3"/>
</dbReference>
<feature type="domain" description="SRCR" evidence="20">
    <location>
        <begin position="580"/>
        <end position="678"/>
    </location>
</feature>
<evidence type="ECO:0000256" key="4">
    <source>
        <dbReference type="ARBA" id="ARBA00022441"/>
    </source>
</evidence>
<keyword evidence="11 19" id="KW-0472">Membrane</keyword>
<dbReference type="SUPFAM" id="SSF56487">
    <property type="entry name" value="SRCR-like"/>
    <property type="match status" value="8"/>
</dbReference>
<dbReference type="SMART" id="SM00612">
    <property type="entry name" value="Kelch"/>
    <property type="match status" value="5"/>
</dbReference>